<dbReference type="STRING" id="368408.Tpen_0062"/>
<gene>
    <name evidence="2" type="ordered locus">Tpen_0062</name>
</gene>
<dbReference type="InterPro" id="IPR000845">
    <property type="entry name" value="Nucleoside_phosphorylase_d"/>
</dbReference>
<accession>A1RW92</accession>
<dbReference type="PANTHER" id="PTHR43691">
    <property type="entry name" value="URIDINE PHOSPHORYLASE"/>
    <property type="match status" value="1"/>
</dbReference>
<dbReference type="PANTHER" id="PTHR43691:SF11">
    <property type="entry name" value="FI09636P-RELATED"/>
    <property type="match status" value="1"/>
</dbReference>
<organism evidence="2 3">
    <name type="scientific">Thermofilum pendens (strain DSM 2475 / Hrk 5)</name>
    <dbReference type="NCBI Taxonomy" id="368408"/>
    <lineage>
        <taxon>Archaea</taxon>
        <taxon>Thermoproteota</taxon>
        <taxon>Thermoprotei</taxon>
        <taxon>Thermofilales</taxon>
        <taxon>Thermofilaceae</taxon>
        <taxon>Thermofilum</taxon>
    </lineage>
</organism>
<dbReference type="GO" id="GO:0003824">
    <property type="term" value="F:catalytic activity"/>
    <property type="evidence" value="ECO:0007669"/>
    <property type="project" value="InterPro"/>
</dbReference>
<dbReference type="EMBL" id="CP000505">
    <property type="protein sequence ID" value="ABL77472.1"/>
    <property type="molecule type" value="Genomic_DNA"/>
</dbReference>
<dbReference type="HOGENOM" id="CLU_068457_0_1_2"/>
<evidence type="ECO:0000313" key="2">
    <source>
        <dbReference type="EMBL" id="ABL77472.1"/>
    </source>
</evidence>
<evidence type="ECO:0000313" key="3">
    <source>
        <dbReference type="Proteomes" id="UP000000641"/>
    </source>
</evidence>
<dbReference type="Gene3D" id="3.40.50.1580">
    <property type="entry name" value="Nucleoside phosphorylase domain"/>
    <property type="match status" value="1"/>
</dbReference>
<reference evidence="3" key="1">
    <citation type="journal article" date="2008" name="J. Bacteriol.">
        <title>Genome sequence of Thermofilum pendens reveals an exceptional loss of biosynthetic pathways without genome reduction.</title>
        <authorList>
            <person name="Anderson I."/>
            <person name="Rodriguez J."/>
            <person name="Susanti D."/>
            <person name="Porat I."/>
            <person name="Reich C."/>
            <person name="Ulrich L.E."/>
            <person name="Elkins J.G."/>
            <person name="Mavromatis K."/>
            <person name="Lykidis A."/>
            <person name="Kim E."/>
            <person name="Thompson L.S."/>
            <person name="Nolan M."/>
            <person name="Land M."/>
            <person name="Copeland A."/>
            <person name="Lapidus A."/>
            <person name="Lucas S."/>
            <person name="Detter C."/>
            <person name="Zhulin I.B."/>
            <person name="Olsen G.J."/>
            <person name="Whitman W."/>
            <person name="Mukhopadhyay B."/>
            <person name="Bristow J."/>
            <person name="Kyrpides N."/>
        </authorList>
    </citation>
    <scope>NUCLEOTIDE SEQUENCE [LARGE SCALE GENOMIC DNA]</scope>
    <source>
        <strain evidence="3">DSM 2475 / Hrk 5</strain>
    </source>
</reference>
<dbReference type="AlphaFoldDB" id="A1RW92"/>
<evidence type="ECO:0000259" key="1">
    <source>
        <dbReference type="Pfam" id="PF01048"/>
    </source>
</evidence>
<dbReference type="GO" id="GO:0009116">
    <property type="term" value="P:nucleoside metabolic process"/>
    <property type="evidence" value="ECO:0007669"/>
    <property type="project" value="InterPro"/>
</dbReference>
<dbReference type="Proteomes" id="UP000000641">
    <property type="component" value="Chromosome"/>
</dbReference>
<dbReference type="EnsemblBacteria" id="ABL77472">
    <property type="protein sequence ID" value="ABL77472"/>
    <property type="gene ID" value="Tpen_0062"/>
</dbReference>
<sequence length="237" mass="25181">MTMPYHIKAERVAGRVLVVGDPGRARLVAGMLEDARLVNENRGLLVYNGFWRGVEVSVATHGMGGAGAAIVFEELLQLGGRTLVRLGTTGAIRGEVEVGDFVVPSSAFHHPGGLFLQYFGDICVSPSPDLELAWLLASEARSAGLKVWTAPVVSSDAFYAETGEVISRWASFGAVSVEMECATLFAVTRLRGARSAAILLVNGSLVQPGKRMVSESELEERLVKGAEVALDVLAKSP</sequence>
<dbReference type="GO" id="GO:0005829">
    <property type="term" value="C:cytosol"/>
    <property type="evidence" value="ECO:0007669"/>
    <property type="project" value="TreeGrafter"/>
</dbReference>
<protein>
    <submittedName>
        <fullName evidence="2">Purine and other phosphorylases, family 1</fullName>
    </submittedName>
</protein>
<proteinExistence type="predicted"/>
<dbReference type="KEGG" id="tpe:Tpen_0062"/>
<feature type="domain" description="Nucleoside phosphorylase" evidence="1">
    <location>
        <begin position="16"/>
        <end position="234"/>
    </location>
</feature>
<dbReference type="CDD" id="cd17764">
    <property type="entry name" value="MTAP_SsMTAPI_like"/>
    <property type="match status" value="1"/>
</dbReference>
<dbReference type="Pfam" id="PF01048">
    <property type="entry name" value="PNP_UDP_1"/>
    <property type="match status" value="1"/>
</dbReference>
<name>A1RW92_THEPD</name>
<dbReference type="eggNOG" id="arCOG01324">
    <property type="taxonomic scope" value="Archaea"/>
</dbReference>
<dbReference type="SUPFAM" id="SSF53167">
    <property type="entry name" value="Purine and uridine phosphorylases"/>
    <property type="match status" value="1"/>
</dbReference>
<keyword evidence="3" id="KW-1185">Reference proteome</keyword>
<dbReference type="InterPro" id="IPR035994">
    <property type="entry name" value="Nucleoside_phosphorylase_sf"/>
</dbReference>